<dbReference type="InterPro" id="IPR052710">
    <property type="entry name" value="CAAX_protease"/>
</dbReference>
<feature type="transmembrane region" description="Helical" evidence="1">
    <location>
        <begin position="98"/>
        <end position="123"/>
    </location>
</feature>
<proteinExistence type="predicted"/>
<dbReference type="GO" id="GO:0080120">
    <property type="term" value="P:CAAX-box protein maturation"/>
    <property type="evidence" value="ECO:0007669"/>
    <property type="project" value="UniProtKB-ARBA"/>
</dbReference>
<reference evidence="3" key="1">
    <citation type="submission" date="2018-05" db="EMBL/GenBank/DDBJ databases">
        <authorList>
            <person name="Lanie J.A."/>
            <person name="Ng W.-L."/>
            <person name="Kazmierczak K.M."/>
            <person name="Andrzejewski T.M."/>
            <person name="Davidsen T.M."/>
            <person name="Wayne K.J."/>
            <person name="Tettelin H."/>
            <person name="Glass J.I."/>
            <person name="Rusch D."/>
            <person name="Podicherti R."/>
            <person name="Tsui H.-C.T."/>
            <person name="Winkler M.E."/>
        </authorList>
    </citation>
    <scope>NUCLEOTIDE SEQUENCE</scope>
</reference>
<dbReference type="InterPro" id="IPR003675">
    <property type="entry name" value="Rce1/LyrA-like_dom"/>
</dbReference>
<name>A0A382KV60_9ZZZZ</name>
<evidence type="ECO:0000256" key="1">
    <source>
        <dbReference type="SAM" id="Phobius"/>
    </source>
</evidence>
<organism evidence="3">
    <name type="scientific">marine metagenome</name>
    <dbReference type="NCBI Taxonomy" id="408172"/>
    <lineage>
        <taxon>unclassified sequences</taxon>
        <taxon>metagenomes</taxon>
        <taxon>ecological metagenomes</taxon>
    </lineage>
</organism>
<feature type="domain" description="CAAX prenyl protease 2/Lysostaphin resistance protein A-like" evidence="2">
    <location>
        <begin position="40"/>
        <end position="127"/>
    </location>
</feature>
<accession>A0A382KV60</accession>
<dbReference type="EMBL" id="UINC01082556">
    <property type="protein sequence ID" value="SVC27433.1"/>
    <property type="molecule type" value="Genomic_DNA"/>
</dbReference>
<feature type="transmembrane region" description="Helical" evidence="1">
    <location>
        <begin position="143"/>
        <end position="165"/>
    </location>
</feature>
<dbReference type="PANTHER" id="PTHR36435:SF1">
    <property type="entry name" value="CAAX AMINO TERMINAL PROTEASE FAMILY PROTEIN"/>
    <property type="match status" value="1"/>
</dbReference>
<gene>
    <name evidence="3" type="ORF">METZ01_LOCUS280287</name>
</gene>
<sequence>AFGLIILSDELDRIIQMYIPAPDYIINLKNTMEPESIMGYLLLILGIVFIAPIGEELLFRGFLQQFLEKYWKDVTKAILVTSLFFALIHMNPYWLIQIYLLGIMLGFLCWKTGSIVPSFLLHAMNNGISMLFSFSEFGQSDLYSWNGHVAPLILVSGTALIYLGFRGINSLSIRQ</sequence>
<dbReference type="GO" id="GO:0004175">
    <property type="term" value="F:endopeptidase activity"/>
    <property type="evidence" value="ECO:0007669"/>
    <property type="project" value="UniProtKB-ARBA"/>
</dbReference>
<feature type="transmembrane region" description="Helical" evidence="1">
    <location>
        <begin position="74"/>
        <end position="91"/>
    </location>
</feature>
<protein>
    <recommendedName>
        <fullName evidence="2">CAAX prenyl protease 2/Lysostaphin resistance protein A-like domain-containing protein</fullName>
    </recommendedName>
</protein>
<dbReference type="PANTHER" id="PTHR36435">
    <property type="entry name" value="SLR1288 PROTEIN"/>
    <property type="match status" value="1"/>
</dbReference>
<evidence type="ECO:0000313" key="3">
    <source>
        <dbReference type="EMBL" id="SVC27433.1"/>
    </source>
</evidence>
<feature type="transmembrane region" description="Helical" evidence="1">
    <location>
        <begin position="37"/>
        <end position="54"/>
    </location>
</feature>
<dbReference type="AlphaFoldDB" id="A0A382KV60"/>
<keyword evidence="1" id="KW-1133">Transmembrane helix</keyword>
<dbReference type="Pfam" id="PF02517">
    <property type="entry name" value="Rce1-like"/>
    <property type="match status" value="1"/>
</dbReference>
<feature type="non-terminal residue" evidence="3">
    <location>
        <position position="1"/>
    </location>
</feature>
<keyword evidence="1" id="KW-0472">Membrane</keyword>
<keyword evidence="1" id="KW-0812">Transmembrane</keyword>
<evidence type="ECO:0000259" key="2">
    <source>
        <dbReference type="Pfam" id="PF02517"/>
    </source>
</evidence>